<proteinExistence type="predicted"/>
<protein>
    <submittedName>
        <fullName evidence="1">Uncharacterized protein</fullName>
    </submittedName>
</protein>
<dbReference type="PANTHER" id="PTHR14944">
    <property type="entry name" value="RPA-RELATED PROTEIN RADX"/>
    <property type="match status" value="1"/>
</dbReference>
<dbReference type="STRING" id="137246.A0A401SL57"/>
<dbReference type="GO" id="GO:0003697">
    <property type="term" value="F:single-stranded DNA binding"/>
    <property type="evidence" value="ECO:0007669"/>
    <property type="project" value="InterPro"/>
</dbReference>
<dbReference type="PANTHER" id="PTHR14944:SF2">
    <property type="entry name" value="RPA-RELATED PROTEIN RADX"/>
    <property type="match status" value="1"/>
</dbReference>
<dbReference type="OrthoDB" id="9946398at2759"/>
<dbReference type="EMBL" id="BEZZ01000342">
    <property type="protein sequence ID" value="GCC31120.1"/>
    <property type="molecule type" value="Genomic_DNA"/>
</dbReference>
<evidence type="ECO:0000313" key="1">
    <source>
        <dbReference type="EMBL" id="GCC31120.1"/>
    </source>
</evidence>
<dbReference type="InterPro" id="IPR040893">
    <property type="entry name" value="RADX"/>
</dbReference>
<sequence length="159" mass="18214">MAELELGGAAVFWVLAVERYLPDRPGANGYDVTLYGQGDEDRGPLKYSLSPQLNRLVETNRLCSGRQLRLSRWSMLSDGLRVIDRAEVLRGAIPPPACFAFLPVPRPSHCHAKYYLPLWEDSDYYGEEWIMQTHSQEFVNLEGVVCHCYLKSKTCELWF</sequence>
<name>A0A401SL57_CHIPU</name>
<keyword evidence="2" id="KW-1185">Reference proteome</keyword>
<dbReference type="Proteomes" id="UP000287033">
    <property type="component" value="Unassembled WGS sequence"/>
</dbReference>
<evidence type="ECO:0000313" key="2">
    <source>
        <dbReference type="Proteomes" id="UP000287033"/>
    </source>
</evidence>
<accession>A0A401SL57</accession>
<organism evidence="1 2">
    <name type="scientific">Chiloscyllium punctatum</name>
    <name type="common">Brownbanded bambooshark</name>
    <name type="synonym">Hemiscyllium punctatum</name>
    <dbReference type="NCBI Taxonomy" id="137246"/>
    <lineage>
        <taxon>Eukaryota</taxon>
        <taxon>Metazoa</taxon>
        <taxon>Chordata</taxon>
        <taxon>Craniata</taxon>
        <taxon>Vertebrata</taxon>
        <taxon>Chondrichthyes</taxon>
        <taxon>Elasmobranchii</taxon>
        <taxon>Galeomorphii</taxon>
        <taxon>Galeoidea</taxon>
        <taxon>Orectolobiformes</taxon>
        <taxon>Hemiscylliidae</taxon>
        <taxon>Chiloscyllium</taxon>
    </lineage>
</organism>
<gene>
    <name evidence="1" type="ORF">chiPu_0009576</name>
</gene>
<reference evidence="1 2" key="1">
    <citation type="journal article" date="2018" name="Nat. Ecol. Evol.">
        <title>Shark genomes provide insights into elasmobranch evolution and the origin of vertebrates.</title>
        <authorList>
            <person name="Hara Y"/>
            <person name="Yamaguchi K"/>
            <person name="Onimaru K"/>
            <person name="Kadota M"/>
            <person name="Koyanagi M"/>
            <person name="Keeley SD"/>
            <person name="Tatsumi K"/>
            <person name="Tanaka K"/>
            <person name="Motone F"/>
            <person name="Kageyama Y"/>
            <person name="Nozu R"/>
            <person name="Adachi N"/>
            <person name="Nishimura O"/>
            <person name="Nakagawa R"/>
            <person name="Tanegashima C"/>
            <person name="Kiyatake I"/>
            <person name="Matsumoto R"/>
            <person name="Murakumo K"/>
            <person name="Nishida K"/>
            <person name="Terakita A"/>
            <person name="Kuratani S"/>
            <person name="Sato K"/>
            <person name="Hyodo S Kuraku.S."/>
        </authorList>
    </citation>
    <scope>NUCLEOTIDE SEQUENCE [LARGE SCALE GENOMIC DNA]</scope>
</reference>
<dbReference type="AlphaFoldDB" id="A0A401SL57"/>
<comment type="caution">
    <text evidence="1">The sequence shown here is derived from an EMBL/GenBank/DDBJ whole genome shotgun (WGS) entry which is preliminary data.</text>
</comment>